<gene>
    <name evidence="3" type="ORF">Pen02_56210</name>
</gene>
<name>A0ABQ4E7I6_9ACTN</name>
<dbReference type="InterPro" id="IPR005158">
    <property type="entry name" value="BTAD"/>
</dbReference>
<dbReference type="SUPFAM" id="SSF48452">
    <property type="entry name" value="TPR-like"/>
    <property type="match status" value="1"/>
</dbReference>
<evidence type="ECO:0000313" key="4">
    <source>
        <dbReference type="Proteomes" id="UP000646749"/>
    </source>
</evidence>
<dbReference type="PANTHER" id="PTHR35807">
    <property type="entry name" value="TRANSCRIPTIONAL REGULATOR REDD-RELATED"/>
    <property type="match status" value="1"/>
</dbReference>
<sequence length="261" mass="28278">MTVTAPHDHFLPSGEGSTLTLRLLGRFDVTGVSATALGAAGQRLLALVAVNGGVLARWQAAQALYPTATDANAASNLRALLWRLQRHCPALLRTSATDLRLAPQVRVDYLIAVTTARRLLTPPATTTAQPILDVAAQLREDLLPGWPEPWLVHERERFHQLRLHALEALCTQLSFAGRHGDAVDAGLEAVRADPLRESARRVLIDAYLDEGNVSEALRQYQAFAAVLHAELGLQPTPALQRRLRPRTPIGPTDATVTESGS</sequence>
<evidence type="ECO:0000259" key="2">
    <source>
        <dbReference type="SMART" id="SM01043"/>
    </source>
</evidence>
<feature type="domain" description="Bacterial transcriptional activator" evidence="2">
    <location>
        <begin position="107"/>
        <end position="244"/>
    </location>
</feature>
<dbReference type="Pfam" id="PF03704">
    <property type="entry name" value="BTAD"/>
    <property type="match status" value="1"/>
</dbReference>
<keyword evidence="4" id="KW-1185">Reference proteome</keyword>
<organism evidence="3 4">
    <name type="scientific">Plantactinospora endophytica</name>
    <dbReference type="NCBI Taxonomy" id="673535"/>
    <lineage>
        <taxon>Bacteria</taxon>
        <taxon>Bacillati</taxon>
        <taxon>Actinomycetota</taxon>
        <taxon>Actinomycetes</taxon>
        <taxon>Micromonosporales</taxon>
        <taxon>Micromonosporaceae</taxon>
        <taxon>Plantactinospora</taxon>
    </lineage>
</organism>
<dbReference type="SMART" id="SM01043">
    <property type="entry name" value="BTAD"/>
    <property type="match status" value="1"/>
</dbReference>
<dbReference type="Gene3D" id="1.25.40.10">
    <property type="entry name" value="Tetratricopeptide repeat domain"/>
    <property type="match status" value="1"/>
</dbReference>
<proteinExistence type="predicted"/>
<dbReference type="Proteomes" id="UP000646749">
    <property type="component" value="Unassembled WGS sequence"/>
</dbReference>
<evidence type="ECO:0000313" key="3">
    <source>
        <dbReference type="EMBL" id="GIG90685.1"/>
    </source>
</evidence>
<dbReference type="InterPro" id="IPR051677">
    <property type="entry name" value="AfsR-DnrI-RedD_regulator"/>
</dbReference>
<dbReference type="InterPro" id="IPR011990">
    <property type="entry name" value="TPR-like_helical_dom_sf"/>
</dbReference>
<dbReference type="EMBL" id="BONW01000028">
    <property type="protein sequence ID" value="GIG90685.1"/>
    <property type="molecule type" value="Genomic_DNA"/>
</dbReference>
<reference evidence="3 4" key="1">
    <citation type="submission" date="2021-01" db="EMBL/GenBank/DDBJ databases">
        <title>Whole genome shotgun sequence of Plantactinospora endophytica NBRC 110450.</title>
        <authorList>
            <person name="Komaki H."/>
            <person name="Tamura T."/>
        </authorList>
    </citation>
    <scope>NUCLEOTIDE SEQUENCE [LARGE SCALE GENOMIC DNA]</scope>
    <source>
        <strain evidence="3 4">NBRC 110450</strain>
    </source>
</reference>
<accession>A0ABQ4E7I6</accession>
<dbReference type="RefSeq" id="WP_203869077.1">
    <property type="nucleotide sequence ID" value="NZ_BONW01000028.1"/>
</dbReference>
<comment type="caution">
    <text evidence="3">The sequence shown here is derived from an EMBL/GenBank/DDBJ whole genome shotgun (WGS) entry which is preliminary data.</text>
</comment>
<feature type="region of interest" description="Disordered" evidence="1">
    <location>
        <begin position="241"/>
        <end position="261"/>
    </location>
</feature>
<protein>
    <recommendedName>
        <fullName evidence="2">Bacterial transcriptional activator domain-containing protein</fullName>
    </recommendedName>
</protein>
<evidence type="ECO:0000256" key="1">
    <source>
        <dbReference type="SAM" id="MobiDB-lite"/>
    </source>
</evidence>